<proteinExistence type="predicted"/>
<dbReference type="Pfam" id="PF13646">
    <property type="entry name" value="HEAT_2"/>
    <property type="match status" value="1"/>
</dbReference>
<sequence>MAVASKESVLANFNNQQAKHFTQTAKFYRKNDKYYAELTHQDKTTTYHIEYTFGHYPLQQFLVKGEKGRYQVLPFSWDSRSKKDGGQRWFAMYSEEDIMPADRLHWQQPLQSWNGMCADCHSDGLTRNYNPTDNSFSSEWDNINVGCLSCHADQRQHAQAYQQGKKQTTHSLVDNSLRYITGAWLRNQGEKVAKWRNQDGSPAKPRNNQFMDACFACHSLRSPVTDGIDANQPFFDQFSPQFLVPPLYHADGQIKDEVYVYGSFMQSKMHQAGVNCLDCHDPHTMKVKTLDNGLCLQCHSPDEYNVQEHHKHPVASAGAQCVNCHMPENTYMGVDDRRDHSFKIPRPDLSQQFDTPNACVQCHQASDKSKDNAWAAKTLKQWHGPAKSLSSSKRDFMRLHIGQMVSIDSHMRIIADTELDDMTRATALFMLSYRQEPLPLAKLASYVTDKSDLIRLALARALNNQPAEQKVSLLKPLLSDKRRSVRTAAAQALVDGPTSVVDSAVFKQAFEELATEHDINSWRGEGRLNQGNLALRQGNMSQAIEAYQQAIVVEPYFDLGYINLADLYRGQNQAKLVAQTLEQGIKAVPLSATLKYSYGLHLIRQKQAHQSVNYFKQAFEIDSANPQYLYALTLAMDNIGHSQKALDMLVKRYADFRGNGQIQQMGMYLAQKLNNRQAYQVFML</sequence>
<dbReference type="EMBL" id="CP026604">
    <property type="protein sequence ID" value="AWB69075.1"/>
    <property type="molecule type" value="Genomic_DNA"/>
</dbReference>
<evidence type="ECO:0000313" key="3">
    <source>
        <dbReference type="EMBL" id="AWB69075.1"/>
    </source>
</evidence>
<dbReference type="PANTHER" id="PTHR35038">
    <property type="entry name" value="DISSIMILATORY SULFITE REDUCTASE SIRA"/>
    <property type="match status" value="1"/>
</dbReference>
<dbReference type="Proteomes" id="UP000244441">
    <property type="component" value="Chromosome"/>
</dbReference>
<dbReference type="AlphaFoldDB" id="A0A2S0VY19"/>
<dbReference type="PROSITE" id="PS50005">
    <property type="entry name" value="TPR"/>
    <property type="match status" value="1"/>
</dbReference>
<accession>A0A2S0VY19</accession>
<keyword evidence="4" id="KW-1185">Reference proteome</keyword>
<dbReference type="SUPFAM" id="SSF48695">
    <property type="entry name" value="Multiheme cytochromes"/>
    <property type="match status" value="1"/>
</dbReference>
<feature type="repeat" description="TPR" evidence="2">
    <location>
        <begin position="524"/>
        <end position="557"/>
    </location>
</feature>
<reference evidence="3 4" key="1">
    <citation type="submission" date="2018-01" db="EMBL/GenBank/DDBJ databases">
        <title>Genome sequence of a Cantenovulum-like bacteria.</title>
        <authorList>
            <person name="Tan W.R."/>
            <person name="Lau N.-S."/>
            <person name="Go F."/>
            <person name="Amirul A.-A.A."/>
        </authorList>
    </citation>
    <scope>NUCLEOTIDE SEQUENCE [LARGE SCALE GENOMIC DNA]</scope>
    <source>
        <strain evidence="3 4">CCB-QB4</strain>
    </source>
</reference>
<dbReference type="Gene3D" id="1.25.10.10">
    <property type="entry name" value="Leucine-rich Repeat Variant"/>
    <property type="match status" value="1"/>
</dbReference>
<keyword evidence="1" id="KW-0732">Signal</keyword>
<evidence type="ECO:0000256" key="2">
    <source>
        <dbReference type="PROSITE-ProRule" id="PRU00339"/>
    </source>
</evidence>
<dbReference type="InterPro" id="IPR036280">
    <property type="entry name" value="Multihaem_cyt_sf"/>
</dbReference>
<dbReference type="GO" id="GO:0016491">
    <property type="term" value="F:oxidoreductase activity"/>
    <property type="evidence" value="ECO:0007669"/>
    <property type="project" value="TreeGrafter"/>
</dbReference>
<dbReference type="PANTHER" id="PTHR35038:SF8">
    <property type="entry name" value="C-TYPE POLYHEME CYTOCHROME OMCC"/>
    <property type="match status" value="1"/>
</dbReference>
<dbReference type="Gene3D" id="1.10.1130.10">
    <property type="entry name" value="Flavocytochrome C3, Chain A"/>
    <property type="match status" value="2"/>
</dbReference>
<evidence type="ECO:0008006" key="5">
    <source>
        <dbReference type="Google" id="ProtNLM"/>
    </source>
</evidence>
<dbReference type="Gene3D" id="1.25.40.10">
    <property type="entry name" value="Tetratricopeptide repeat domain"/>
    <property type="match status" value="1"/>
</dbReference>
<name>A0A2S0VY19_9ALTE</name>
<dbReference type="SUPFAM" id="SSF48452">
    <property type="entry name" value="TPR-like"/>
    <property type="match status" value="1"/>
</dbReference>
<keyword evidence="2" id="KW-0802">TPR repeat</keyword>
<protein>
    <recommendedName>
        <fullName evidence="5">Deca-heme c-type cytochrome</fullName>
    </recommendedName>
</protein>
<dbReference type="InterPro" id="IPR019734">
    <property type="entry name" value="TPR_rpt"/>
</dbReference>
<dbReference type="SMART" id="SM00028">
    <property type="entry name" value="TPR"/>
    <property type="match status" value="2"/>
</dbReference>
<dbReference type="InterPro" id="IPR011989">
    <property type="entry name" value="ARM-like"/>
</dbReference>
<evidence type="ECO:0000313" key="4">
    <source>
        <dbReference type="Proteomes" id="UP000244441"/>
    </source>
</evidence>
<gene>
    <name evidence="3" type="ORF">C2869_17870</name>
</gene>
<dbReference type="InterPro" id="IPR011990">
    <property type="entry name" value="TPR-like_helical_dom_sf"/>
</dbReference>
<dbReference type="KEGG" id="cate:C2869_17870"/>
<evidence type="ECO:0000256" key="1">
    <source>
        <dbReference type="ARBA" id="ARBA00022729"/>
    </source>
</evidence>
<dbReference type="InterPro" id="IPR051829">
    <property type="entry name" value="Multiheme_Cytochr_ET"/>
</dbReference>
<organism evidence="3 4">
    <name type="scientific">Saccharobesus litoralis</name>
    <dbReference type="NCBI Taxonomy" id="2172099"/>
    <lineage>
        <taxon>Bacteria</taxon>
        <taxon>Pseudomonadati</taxon>
        <taxon>Pseudomonadota</taxon>
        <taxon>Gammaproteobacteria</taxon>
        <taxon>Alteromonadales</taxon>
        <taxon>Alteromonadaceae</taxon>
        <taxon>Saccharobesus</taxon>
    </lineage>
</organism>